<proteinExistence type="predicted"/>
<dbReference type="InterPro" id="IPR015424">
    <property type="entry name" value="PyrdxlP-dep_Trfase"/>
</dbReference>
<dbReference type="EMBL" id="JMPJ01000064">
    <property type="protein sequence ID" value="KFC79538.1"/>
    <property type="molecule type" value="Genomic_DNA"/>
</dbReference>
<dbReference type="eggNOG" id="ENOG502Z9HR">
    <property type="taxonomic scope" value="Bacteria"/>
</dbReference>
<sequence>MDPSSLSPALQQQHGDHYYREVNRLREVLRDKLTTVYRLGDYDIFLVQSVRVGLAMLSHLLHKHKMSLNLAAHHHYQPIELLFSKPVPIDAPGQNSGINMVTHVNPYTGAINDLDGLNHKTVVDGSHSFATGLHDELVNNSSIFLAPLHKHASVAVGLTLIAVRPEHYSCLFRSELRLFEGSTVSQRPLQEAIAAMEAPDWQPYNVASVEKIDLPLANGLRLTSLSASGLPFACFPVATLSDDQLHKVKQINGSYFEHTHTLRISRWARGNRLQQVDSTGSVIDDLARLWSQK</sequence>
<comment type="caution">
    <text evidence="1">The sequence shown here is derived from an EMBL/GenBank/DDBJ whole genome shotgun (WGS) entry which is preliminary data.</text>
</comment>
<gene>
    <name evidence="1" type="ORF">GEAM_2690</name>
</gene>
<dbReference type="STRING" id="910964.GEAM_2690"/>
<dbReference type="AlphaFoldDB" id="A0A085G743"/>
<dbReference type="Pfam" id="PF19488">
    <property type="entry name" value="DUF6024"/>
    <property type="match status" value="1"/>
</dbReference>
<evidence type="ECO:0000313" key="1">
    <source>
        <dbReference type="EMBL" id="KFC79538.1"/>
    </source>
</evidence>
<dbReference type="Proteomes" id="UP000028640">
    <property type="component" value="Unassembled WGS sequence"/>
</dbReference>
<dbReference type="OrthoDB" id="5822449at2"/>
<accession>A0A085G743</accession>
<name>A0A085G743_EWIA3</name>
<keyword evidence="2" id="KW-1185">Reference proteome</keyword>
<organism evidence="1 2">
    <name type="scientific">Ewingella americana (strain ATCC 33852 / DSM 4580 / CCUG 14506 / JCM 5911 / LMG 7869 / NCTC 12157 / CDC 1468-78)</name>
    <dbReference type="NCBI Taxonomy" id="910964"/>
    <lineage>
        <taxon>Bacteria</taxon>
        <taxon>Pseudomonadati</taxon>
        <taxon>Pseudomonadota</taxon>
        <taxon>Gammaproteobacteria</taxon>
        <taxon>Enterobacterales</taxon>
        <taxon>Yersiniaceae</taxon>
        <taxon>Ewingella</taxon>
    </lineage>
</organism>
<dbReference type="GeneID" id="78382523"/>
<reference evidence="1 2" key="1">
    <citation type="submission" date="2014-05" db="EMBL/GenBank/DDBJ databases">
        <title>ATOL: Assembling a taxonomically balanced genome-scale reconstruction of the evolutionary history of the Enterobacteriaceae.</title>
        <authorList>
            <person name="Plunkett G.III."/>
            <person name="Neeno-Eckwall E.C."/>
            <person name="Glasner J.D."/>
            <person name="Perna N.T."/>
        </authorList>
    </citation>
    <scope>NUCLEOTIDE SEQUENCE [LARGE SCALE GENOMIC DNA]</scope>
    <source>
        <strain evidence="1 2">ATCC 33852</strain>
    </source>
</reference>
<dbReference type="RefSeq" id="WP_034792310.1">
    <property type="nucleotide sequence ID" value="NZ_JMPJ01000064.1"/>
</dbReference>
<protein>
    <submittedName>
        <fullName evidence="1">Uncharacterized protein</fullName>
    </submittedName>
</protein>
<dbReference type="InterPro" id="IPR046066">
    <property type="entry name" value="DUF6024"/>
</dbReference>
<dbReference type="SUPFAM" id="SSF53383">
    <property type="entry name" value="PLP-dependent transferases"/>
    <property type="match status" value="1"/>
</dbReference>
<evidence type="ECO:0000313" key="2">
    <source>
        <dbReference type="Proteomes" id="UP000028640"/>
    </source>
</evidence>